<accession>A0A147HTL0</accession>
<dbReference type="EMBL" id="LDTD01000118">
    <property type="protein sequence ID" value="KTT68237.1"/>
    <property type="molecule type" value="Genomic_DNA"/>
</dbReference>
<reference evidence="1 2" key="1">
    <citation type="journal article" date="2016" name="Front. Microbiol.">
        <title>Genomic Resource of Rice Seed Associated Bacteria.</title>
        <authorList>
            <person name="Midha S."/>
            <person name="Bansal K."/>
            <person name="Sharma S."/>
            <person name="Kumar N."/>
            <person name="Patil P.P."/>
            <person name="Chaudhry V."/>
            <person name="Patil P.B."/>
        </authorList>
    </citation>
    <scope>NUCLEOTIDE SEQUENCE [LARGE SCALE GENOMIC DNA]</scope>
    <source>
        <strain evidence="1 2">NS319</strain>
    </source>
</reference>
<evidence type="ECO:0008006" key="3">
    <source>
        <dbReference type="Google" id="ProtNLM"/>
    </source>
</evidence>
<evidence type="ECO:0000313" key="2">
    <source>
        <dbReference type="Proteomes" id="UP000072867"/>
    </source>
</evidence>
<proteinExistence type="predicted"/>
<dbReference type="InterPro" id="IPR038312">
    <property type="entry name" value="DUF5063_sf"/>
</dbReference>
<protein>
    <recommendedName>
        <fullName evidence="3">DUF5063 domain-containing protein</fullName>
    </recommendedName>
</protein>
<comment type="caution">
    <text evidence="1">The sequence shown here is derived from an EMBL/GenBank/DDBJ whole genome shotgun (WGS) entry which is preliminary data.</text>
</comment>
<evidence type="ECO:0000313" key="1">
    <source>
        <dbReference type="EMBL" id="KTT68237.1"/>
    </source>
</evidence>
<dbReference type="Proteomes" id="UP000072867">
    <property type="component" value="Unassembled WGS sequence"/>
</dbReference>
<name>A0A147HTL0_9SPHN</name>
<organism evidence="1 2">
    <name type="scientific">Sphingomonas sanguinis</name>
    <dbReference type="NCBI Taxonomy" id="33051"/>
    <lineage>
        <taxon>Bacteria</taxon>
        <taxon>Pseudomonadati</taxon>
        <taxon>Pseudomonadota</taxon>
        <taxon>Alphaproteobacteria</taxon>
        <taxon>Sphingomonadales</taxon>
        <taxon>Sphingomonadaceae</taxon>
        <taxon>Sphingomonas</taxon>
    </lineage>
</organism>
<dbReference type="PATRIC" id="fig|33051.3.peg.407"/>
<dbReference type="AlphaFoldDB" id="A0A147HTL0"/>
<dbReference type="Gene3D" id="1.20.120.1550">
    <property type="entry name" value="Protein of unknown function DUF5063"/>
    <property type="match status" value="1"/>
</dbReference>
<sequence>MNRSQAIAAAEHFLATVWGEKLPSDEALLSALDRLVAAYHETPHGDATDAEIDAPRQDGPSLYKQVAERFPAYGYYPVADPTKSLDDALMTADAIDDLADLTLDMREVLWFAENVSTDDAHFAFRLHHFHWGQHARELAIFLCGRLWG</sequence>
<gene>
    <name evidence="1" type="ORF">NS319_14970</name>
</gene>
<dbReference type="RefSeq" id="WP_058734319.1">
    <property type="nucleotide sequence ID" value="NZ_LDTD01000118.1"/>
</dbReference>